<evidence type="ECO:0000256" key="1">
    <source>
        <dbReference type="SAM" id="SignalP"/>
    </source>
</evidence>
<feature type="signal peptide" evidence="1">
    <location>
        <begin position="1"/>
        <end position="20"/>
    </location>
</feature>
<accession>A0ABW0IGB9</accession>
<sequence>MKLVKWTVAAFLIMVGAACQDSEVGPDGPTTIVNSNFEASTDGWVAELTDYPLDQKDILEFQSGHKALPAPLDSSKKAFMVSSHNRPDDLFMFLKKKVTGLRPNQTYKVSFEVELASKYANNSAGIGGSPGSAVYLKAGASVIEPKSVKEGNEYRLNIPKGNQAEDSDTVPVLGTIGAGDDVTQYKLIQRKTEKPITIKTNDAGELWLLVGTDSGFEGVTTLYYTKIKVTAEL</sequence>
<organism evidence="2 3">
    <name type="scientific">Larkinella bovis</name>
    <dbReference type="NCBI Taxonomy" id="683041"/>
    <lineage>
        <taxon>Bacteria</taxon>
        <taxon>Pseudomonadati</taxon>
        <taxon>Bacteroidota</taxon>
        <taxon>Cytophagia</taxon>
        <taxon>Cytophagales</taxon>
        <taxon>Spirosomataceae</taxon>
        <taxon>Larkinella</taxon>
    </lineage>
</organism>
<evidence type="ECO:0000313" key="3">
    <source>
        <dbReference type="Proteomes" id="UP001596106"/>
    </source>
</evidence>
<protein>
    <recommendedName>
        <fullName evidence="4">Lipoprotein</fullName>
    </recommendedName>
</protein>
<keyword evidence="3" id="KW-1185">Reference proteome</keyword>
<gene>
    <name evidence="2" type="ORF">ACFPMF_13865</name>
</gene>
<proteinExistence type="predicted"/>
<evidence type="ECO:0008006" key="4">
    <source>
        <dbReference type="Google" id="ProtNLM"/>
    </source>
</evidence>
<keyword evidence="1" id="KW-0732">Signal</keyword>
<dbReference type="RefSeq" id="WP_379845912.1">
    <property type="nucleotide sequence ID" value="NZ_JBHSMA010000004.1"/>
</dbReference>
<name>A0ABW0IGB9_9BACT</name>
<dbReference type="EMBL" id="JBHSMA010000004">
    <property type="protein sequence ID" value="MFC5410407.1"/>
    <property type="molecule type" value="Genomic_DNA"/>
</dbReference>
<reference evidence="3" key="1">
    <citation type="journal article" date="2019" name="Int. J. Syst. Evol. Microbiol.">
        <title>The Global Catalogue of Microorganisms (GCM) 10K type strain sequencing project: providing services to taxonomists for standard genome sequencing and annotation.</title>
        <authorList>
            <consortium name="The Broad Institute Genomics Platform"/>
            <consortium name="The Broad Institute Genome Sequencing Center for Infectious Disease"/>
            <person name="Wu L."/>
            <person name="Ma J."/>
        </authorList>
    </citation>
    <scope>NUCLEOTIDE SEQUENCE [LARGE SCALE GENOMIC DNA]</scope>
    <source>
        <strain evidence="3">CCUG 55250</strain>
    </source>
</reference>
<feature type="chain" id="PRO_5046910834" description="Lipoprotein" evidence="1">
    <location>
        <begin position="21"/>
        <end position="233"/>
    </location>
</feature>
<comment type="caution">
    <text evidence="2">The sequence shown here is derived from an EMBL/GenBank/DDBJ whole genome shotgun (WGS) entry which is preliminary data.</text>
</comment>
<dbReference type="Proteomes" id="UP001596106">
    <property type="component" value="Unassembled WGS sequence"/>
</dbReference>
<dbReference type="PROSITE" id="PS51257">
    <property type="entry name" value="PROKAR_LIPOPROTEIN"/>
    <property type="match status" value="1"/>
</dbReference>
<evidence type="ECO:0000313" key="2">
    <source>
        <dbReference type="EMBL" id="MFC5410407.1"/>
    </source>
</evidence>